<dbReference type="AlphaFoldDB" id="A0A417YVH8"/>
<dbReference type="OrthoDB" id="2164794at2"/>
<reference evidence="2 3" key="1">
    <citation type="journal article" date="2017" name="Int. J. Syst. Evol. Microbiol.">
        <title>Bacillus notoginsengisoli sp. nov., a novel bacterium isolated from the rhizosphere of Panax notoginseng.</title>
        <authorList>
            <person name="Zhang M.Y."/>
            <person name="Cheng J."/>
            <person name="Cai Y."/>
            <person name="Zhang T.Y."/>
            <person name="Wu Y.Y."/>
            <person name="Manikprabhu D."/>
            <person name="Li W.J."/>
            <person name="Zhang Y.X."/>
        </authorList>
    </citation>
    <scope>NUCLEOTIDE SEQUENCE [LARGE SCALE GENOMIC DNA]</scope>
    <source>
        <strain evidence="2 3">JCM 30743</strain>
    </source>
</reference>
<feature type="domain" description="NERD" evidence="1">
    <location>
        <begin position="37"/>
        <end position="148"/>
    </location>
</feature>
<dbReference type="RefSeq" id="WP_118920513.1">
    <property type="nucleotide sequence ID" value="NZ_QWEG01000005.1"/>
</dbReference>
<evidence type="ECO:0000313" key="2">
    <source>
        <dbReference type="EMBL" id="RHW41313.1"/>
    </source>
</evidence>
<dbReference type="PROSITE" id="PS50965">
    <property type="entry name" value="NERD"/>
    <property type="match status" value="1"/>
</dbReference>
<comment type="caution">
    <text evidence="2">The sequence shown here is derived from an EMBL/GenBank/DDBJ whole genome shotgun (WGS) entry which is preliminary data.</text>
</comment>
<evidence type="ECO:0000313" key="3">
    <source>
        <dbReference type="Proteomes" id="UP000284416"/>
    </source>
</evidence>
<sequence length="302" mass="35310">MILKNRCESKELLILRALNNRTVLSQSEKNHLSNLERGYEGELILDEKCKNIEGERYIINDLLFQVNNSYFQIDSMIISRGVIYLLDAKNYQNDFIMKGDQFICVRSGQEYKNPIDQLKRCILLLNQLLHNYNLDYLVEGFVVFVNPEFTLYQASIDDPIILPTQINSFMRDLNKTPSQLNEAHRKLAQTILSLQQSTNPFAVLPNYNFEKTKKGLCCKTCNSFQLVKNYYDFICGNCGERETIQSVIIRHTEEFKLLFPERLVTSASIQDWCQTNLTKRTFTRNLKKHYKALGSTKDTYYE</sequence>
<name>A0A417YVH8_9BACI</name>
<gene>
    <name evidence="2" type="ORF">D1B31_09380</name>
</gene>
<organism evidence="2 3">
    <name type="scientific">Neobacillus notoginsengisoli</name>
    <dbReference type="NCBI Taxonomy" id="1578198"/>
    <lineage>
        <taxon>Bacteria</taxon>
        <taxon>Bacillati</taxon>
        <taxon>Bacillota</taxon>
        <taxon>Bacilli</taxon>
        <taxon>Bacillales</taxon>
        <taxon>Bacillaceae</taxon>
        <taxon>Neobacillus</taxon>
    </lineage>
</organism>
<protein>
    <submittedName>
        <fullName evidence="2">NERD domain-containing protein</fullName>
    </submittedName>
</protein>
<dbReference type="EMBL" id="QWEG01000005">
    <property type="protein sequence ID" value="RHW41313.1"/>
    <property type="molecule type" value="Genomic_DNA"/>
</dbReference>
<dbReference type="Proteomes" id="UP000284416">
    <property type="component" value="Unassembled WGS sequence"/>
</dbReference>
<evidence type="ECO:0000259" key="1">
    <source>
        <dbReference type="PROSITE" id="PS50965"/>
    </source>
</evidence>
<accession>A0A417YVH8</accession>
<dbReference type="Pfam" id="PF08378">
    <property type="entry name" value="NERD"/>
    <property type="match status" value="1"/>
</dbReference>
<keyword evidence="3" id="KW-1185">Reference proteome</keyword>
<proteinExistence type="predicted"/>
<dbReference type="InterPro" id="IPR011528">
    <property type="entry name" value="NERD"/>
</dbReference>